<dbReference type="EMBL" id="CP094358">
    <property type="protein sequence ID" value="UOB16648.1"/>
    <property type="molecule type" value="Genomic_DNA"/>
</dbReference>
<dbReference type="KEGG" id="fbm:MQE35_12990"/>
<protein>
    <submittedName>
        <fullName evidence="1">Uncharacterized protein</fullName>
    </submittedName>
</protein>
<dbReference type="Proteomes" id="UP000831290">
    <property type="component" value="Chromosome"/>
</dbReference>
<accession>A0A9E6ZRQ0</accession>
<evidence type="ECO:0000313" key="2">
    <source>
        <dbReference type="Proteomes" id="UP000831290"/>
    </source>
</evidence>
<organism evidence="1 2">
    <name type="scientific">Abyssalbus ytuae</name>
    <dbReference type="NCBI Taxonomy" id="2926907"/>
    <lineage>
        <taxon>Bacteria</taxon>
        <taxon>Pseudomonadati</taxon>
        <taxon>Bacteroidota</taxon>
        <taxon>Flavobacteriia</taxon>
        <taxon>Flavobacteriales</taxon>
        <taxon>Flavobacteriaceae</taxon>
        <taxon>Abyssalbus</taxon>
    </lineage>
</organism>
<sequence length="45" mass="5365">MTSNQKLIFVNQKKKEQHLINTLMGSPEVREKVIQQLERHIKHIV</sequence>
<reference evidence="1" key="1">
    <citation type="submission" date="2022-03" db="EMBL/GenBank/DDBJ databases">
        <title>Description of Abyssus ytuae gen. nov., sp. nov., a novel member of the family Flavobacteriaceae isolated from the sediment of Mariana Trench.</title>
        <authorList>
            <person name="Zhang J."/>
            <person name="Xu X."/>
        </authorList>
    </citation>
    <scope>NUCLEOTIDE SEQUENCE</scope>
    <source>
        <strain evidence="1">MT3330</strain>
    </source>
</reference>
<dbReference type="RefSeq" id="WP_255841875.1">
    <property type="nucleotide sequence ID" value="NZ_CP094358.1"/>
</dbReference>
<name>A0A9E6ZRQ0_9FLAO</name>
<dbReference type="AlphaFoldDB" id="A0A9E6ZRQ0"/>
<keyword evidence="2" id="KW-1185">Reference proteome</keyword>
<evidence type="ECO:0000313" key="1">
    <source>
        <dbReference type="EMBL" id="UOB16648.1"/>
    </source>
</evidence>
<gene>
    <name evidence="1" type="ORF">MQE35_12990</name>
</gene>
<proteinExistence type="predicted"/>